<protein>
    <submittedName>
        <fullName evidence="1">Globin</fullName>
    </submittedName>
</protein>
<reference evidence="1 2" key="1">
    <citation type="submission" date="2018-05" db="EMBL/GenBank/DDBJ databases">
        <title>Complete genome sequence of Arcticibacterium luteifluviistationis SM1504T, a cytophagaceae bacterium isolated from Arctic surface seawater.</title>
        <authorList>
            <person name="Li Y."/>
            <person name="Qin Q.-L."/>
        </authorList>
    </citation>
    <scope>NUCLEOTIDE SEQUENCE [LARGE SCALE GENOMIC DNA]</scope>
    <source>
        <strain evidence="1 2">SM1504</strain>
    </source>
</reference>
<sequence length="134" mass="15767">MKEIESRADIALLVNTFYGEIRKEPFIGPIFNKHIAEEQWPKHLETLTDFWETNLFGIAKFKGNPTLKHFNVDKNLPHGIKQEHFGKWLELWFQTIDKLFVGELAHKAKEASRRMAHGQFMAVWNNRENSKTAF</sequence>
<dbReference type="KEGG" id="als:DJ013_19710"/>
<accession>A0A2Z4GGB2</accession>
<dbReference type="GO" id="GO:0019825">
    <property type="term" value="F:oxygen binding"/>
    <property type="evidence" value="ECO:0007669"/>
    <property type="project" value="InterPro"/>
</dbReference>
<dbReference type="AlphaFoldDB" id="A0A2Z4GGB2"/>
<organism evidence="1 2">
    <name type="scientific">Arcticibacterium luteifluviistationis</name>
    <dbReference type="NCBI Taxonomy" id="1784714"/>
    <lineage>
        <taxon>Bacteria</taxon>
        <taxon>Pseudomonadati</taxon>
        <taxon>Bacteroidota</taxon>
        <taxon>Cytophagia</taxon>
        <taxon>Cytophagales</taxon>
        <taxon>Leadbetterellaceae</taxon>
        <taxon>Arcticibacterium</taxon>
    </lineage>
</organism>
<dbReference type="Proteomes" id="UP000249873">
    <property type="component" value="Chromosome"/>
</dbReference>
<dbReference type="CDD" id="cd08916">
    <property type="entry name" value="TrHb3_P"/>
    <property type="match status" value="1"/>
</dbReference>
<gene>
    <name evidence="1" type="ORF">DJ013_19710</name>
</gene>
<keyword evidence="2" id="KW-1185">Reference proteome</keyword>
<name>A0A2Z4GGB2_9BACT</name>
<dbReference type="RefSeq" id="WP_111373644.1">
    <property type="nucleotide sequence ID" value="NZ_CP029480.1"/>
</dbReference>
<dbReference type="EMBL" id="CP029480">
    <property type="protein sequence ID" value="AWW00277.1"/>
    <property type="molecule type" value="Genomic_DNA"/>
</dbReference>
<dbReference type="SUPFAM" id="SSF46458">
    <property type="entry name" value="Globin-like"/>
    <property type="match status" value="1"/>
</dbReference>
<dbReference type="GO" id="GO:0020037">
    <property type="term" value="F:heme binding"/>
    <property type="evidence" value="ECO:0007669"/>
    <property type="project" value="InterPro"/>
</dbReference>
<evidence type="ECO:0000313" key="1">
    <source>
        <dbReference type="EMBL" id="AWW00277.1"/>
    </source>
</evidence>
<evidence type="ECO:0000313" key="2">
    <source>
        <dbReference type="Proteomes" id="UP000249873"/>
    </source>
</evidence>
<dbReference type="InterPro" id="IPR012292">
    <property type="entry name" value="Globin/Proto"/>
</dbReference>
<dbReference type="Gene3D" id="1.10.490.10">
    <property type="entry name" value="Globins"/>
    <property type="match status" value="1"/>
</dbReference>
<dbReference type="InterPro" id="IPR009050">
    <property type="entry name" value="Globin-like_sf"/>
</dbReference>
<proteinExistence type="predicted"/>
<dbReference type="OrthoDB" id="25954at2"/>